<evidence type="ECO:0000313" key="6">
    <source>
        <dbReference type="Proteomes" id="UP000184600"/>
    </source>
</evidence>
<dbReference type="SUPFAM" id="SSF46785">
    <property type="entry name" value="Winged helix' DNA-binding domain"/>
    <property type="match status" value="1"/>
</dbReference>
<feature type="domain" description="HTH asnC-type" evidence="4">
    <location>
        <begin position="1"/>
        <end position="62"/>
    </location>
</feature>
<dbReference type="InterPro" id="IPR019888">
    <property type="entry name" value="Tscrpt_reg_AsnC-like"/>
</dbReference>
<dbReference type="Gene3D" id="1.10.10.10">
    <property type="entry name" value="Winged helix-like DNA-binding domain superfamily/Winged helix DNA-binding domain"/>
    <property type="match status" value="1"/>
</dbReference>
<evidence type="ECO:0000256" key="3">
    <source>
        <dbReference type="ARBA" id="ARBA00023163"/>
    </source>
</evidence>
<dbReference type="PANTHER" id="PTHR30154">
    <property type="entry name" value="LEUCINE-RESPONSIVE REGULATORY PROTEIN"/>
    <property type="match status" value="1"/>
</dbReference>
<dbReference type="EMBL" id="FRFG01000040">
    <property type="protein sequence ID" value="SHO57454.1"/>
    <property type="molecule type" value="Genomic_DNA"/>
</dbReference>
<keyword evidence="6" id="KW-1185">Reference proteome</keyword>
<evidence type="ECO:0000256" key="1">
    <source>
        <dbReference type="ARBA" id="ARBA00023015"/>
    </source>
</evidence>
<evidence type="ECO:0000259" key="4">
    <source>
        <dbReference type="PROSITE" id="PS50956"/>
    </source>
</evidence>
<dbReference type="PRINTS" id="PR00033">
    <property type="entry name" value="HTHASNC"/>
</dbReference>
<evidence type="ECO:0000313" key="5">
    <source>
        <dbReference type="EMBL" id="SHO57454.1"/>
    </source>
</evidence>
<dbReference type="InterPro" id="IPR036388">
    <property type="entry name" value="WH-like_DNA-bd_sf"/>
</dbReference>
<keyword evidence="1" id="KW-0805">Transcription regulation</keyword>
<evidence type="ECO:0000256" key="2">
    <source>
        <dbReference type="ARBA" id="ARBA00023125"/>
    </source>
</evidence>
<dbReference type="SMART" id="SM00344">
    <property type="entry name" value="HTH_ASNC"/>
    <property type="match status" value="1"/>
</dbReference>
<protein>
    <submittedName>
        <fullName evidence="5">HTH-type transcriptional regulator LrpC</fullName>
    </submittedName>
</protein>
<dbReference type="SUPFAM" id="SSF54909">
    <property type="entry name" value="Dimeric alpha+beta barrel"/>
    <property type="match status" value="1"/>
</dbReference>
<dbReference type="GO" id="GO:0043200">
    <property type="term" value="P:response to amino acid"/>
    <property type="evidence" value="ECO:0007669"/>
    <property type="project" value="TreeGrafter"/>
</dbReference>
<dbReference type="GO" id="GO:0005829">
    <property type="term" value="C:cytosol"/>
    <property type="evidence" value="ECO:0007669"/>
    <property type="project" value="TreeGrafter"/>
</dbReference>
<dbReference type="GO" id="GO:0043565">
    <property type="term" value="F:sequence-specific DNA binding"/>
    <property type="evidence" value="ECO:0007669"/>
    <property type="project" value="InterPro"/>
</dbReference>
<organism evidence="5 6">
    <name type="scientific">Vibrio quintilis</name>
    <dbReference type="NCBI Taxonomy" id="1117707"/>
    <lineage>
        <taxon>Bacteria</taxon>
        <taxon>Pseudomonadati</taxon>
        <taxon>Pseudomonadota</taxon>
        <taxon>Gammaproteobacteria</taxon>
        <taxon>Vibrionales</taxon>
        <taxon>Vibrionaceae</taxon>
        <taxon>Vibrio</taxon>
    </lineage>
</organism>
<keyword evidence="3" id="KW-0804">Transcription</keyword>
<keyword evidence="2" id="KW-0238">DNA-binding</keyword>
<dbReference type="InterPro" id="IPR011008">
    <property type="entry name" value="Dimeric_a/b-barrel"/>
</dbReference>
<dbReference type="InterPro" id="IPR000485">
    <property type="entry name" value="AsnC-type_HTH_dom"/>
</dbReference>
<reference evidence="6" key="1">
    <citation type="submission" date="2016-12" db="EMBL/GenBank/DDBJ databases">
        <authorList>
            <person name="Rodrigo-Torres L."/>
            <person name="Arahal R.D."/>
            <person name="Lucena T."/>
        </authorList>
    </citation>
    <scope>NUCLEOTIDE SEQUENCE [LARGE SCALE GENOMIC DNA]</scope>
</reference>
<dbReference type="PROSITE" id="PS50956">
    <property type="entry name" value="HTH_ASNC_2"/>
    <property type="match status" value="1"/>
</dbReference>
<sequence>MDKLDRKILALYRHDTKISSENIGSAVGLSASAVQRRIKQLRSNNVIEKEIAQLNSGKFGIRMLFMINVDLIHERSSNIGAFEKKMQSDPCVLQCYYVTGETDFCLMIGVSSVEEFDRFTQHRLMSDDNVKSFTSSLVVRKSKTDLSAFIEHPASMDD</sequence>
<dbReference type="Gene3D" id="3.30.70.920">
    <property type="match status" value="1"/>
</dbReference>
<dbReference type="RefSeq" id="WP_073584407.1">
    <property type="nucleotide sequence ID" value="NZ_AP024898.1"/>
</dbReference>
<dbReference type="OrthoDB" id="8590699at2"/>
<name>A0A1M7YXY2_9VIBR</name>
<dbReference type="Pfam" id="PF13404">
    <property type="entry name" value="HTH_AsnC-type"/>
    <property type="match status" value="1"/>
</dbReference>
<gene>
    <name evidence="5" type="primary">lrpC</name>
    <name evidence="5" type="ORF">VQ7734_03223</name>
</gene>
<dbReference type="PANTHER" id="PTHR30154:SF34">
    <property type="entry name" value="TRANSCRIPTIONAL REGULATOR AZLB"/>
    <property type="match status" value="1"/>
</dbReference>
<dbReference type="Proteomes" id="UP000184600">
    <property type="component" value="Unassembled WGS sequence"/>
</dbReference>
<dbReference type="InterPro" id="IPR036390">
    <property type="entry name" value="WH_DNA-bd_sf"/>
</dbReference>
<proteinExistence type="predicted"/>
<dbReference type="STRING" id="1117707.VQ7734_03223"/>
<dbReference type="Pfam" id="PF01037">
    <property type="entry name" value="AsnC_trans_reg"/>
    <property type="match status" value="1"/>
</dbReference>
<accession>A0A1M7YXY2</accession>
<dbReference type="AlphaFoldDB" id="A0A1M7YXY2"/>
<dbReference type="InterPro" id="IPR019887">
    <property type="entry name" value="Tscrpt_reg_AsnC/Lrp_C"/>
</dbReference>